<gene>
    <name evidence="5" type="primary">ilvX</name>
    <name evidence="5" type="ORF">GJW-30_1_00821</name>
</gene>
<accession>A0A0S3PQW3</accession>
<dbReference type="EC" id="2.2.1.6" evidence="5"/>
<feature type="domain" description="Thiamine pyrophosphate enzyme N-terminal TPP-binding" evidence="4">
    <location>
        <begin position="5"/>
        <end position="110"/>
    </location>
</feature>
<dbReference type="InterPro" id="IPR011766">
    <property type="entry name" value="TPP_enzyme_TPP-bd"/>
</dbReference>
<dbReference type="GO" id="GO:0044281">
    <property type="term" value="P:small molecule metabolic process"/>
    <property type="evidence" value="ECO:0007669"/>
    <property type="project" value="UniProtKB-ARBA"/>
</dbReference>
<dbReference type="InterPro" id="IPR012001">
    <property type="entry name" value="Thiamin_PyroP_enz_TPP-bd_dom"/>
</dbReference>
<feature type="domain" description="Thiamine pyrophosphate enzyme TPP-binding" evidence="3">
    <location>
        <begin position="379"/>
        <end position="515"/>
    </location>
</feature>
<dbReference type="NCBIfam" id="NF005760">
    <property type="entry name" value="PRK07586.1"/>
    <property type="match status" value="1"/>
</dbReference>
<dbReference type="CDD" id="cd07035">
    <property type="entry name" value="TPP_PYR_POX_like"/>
    <property type="match status" value="1"/>
</dbReference>
<dbReference type="InterPro" id="IPR045229">
    <property type="entry name" value="TPP_enz"/>
</dbReference>
<evidence type="ECO:0000256" key="1">
    <source>
        <dbReference type="ARBA" id="ARBA00007812"/>
    </source>
</evidence>
<proteinExistence type="inferred from homology"/>
<keyword evidence="5" id="KW-0808">Transferase</keyword>
<dbReference type="PANTHER" id="PTHR18968">
    <property type="entry name" value="THIAMINE PYROPHOSPHATE ENZYMES"/>
    <property type="match status" value="1"/>
</dbReference>
<dbReference type="Pfam" id="PF02776">
    <property type="entry name" value="TPP_enzyme_N"/>
    <property type="match status" value="1"/>
</dbReference>
<evidence type="ECO:0000313" key="6">
    <source>
        <dbReference type="Proteomes" id="UP000236884"/>
    </source>
</evidence>
<keyword evidence="6" id="KW-1185">Reference proteome</keyword>
<protein>
    <submittedName>
        <fullName evidence="5">Putative acetolactate synthase large subunit IlvX</fullName>
        <ecNumber evidence="5">2.2.1.6</ecNumber>
    </submittedName>
</protein>
<dbReference type="AlphaFoldDB" id="A0A0S3PQW3"/>
<evidence type="ECO:0000313" key="5">
    <source>
        <dbReference type="EMBL" id="BAT58297.1"/>
    </source>
</evidence>
<dbReference type="InterPro" id="IPR029061">
    <property type="entry name" value="THDP-binding"/>
</dbReference>
<dbReference type="GO" id="GO:0003984">
    <property type="term" value="F:acetolactate synthase activity"/>
    <property type="evidence" value="ECO:0007669"/>
    <property type="project" value="UniProtKB-EC"/>
</dbReference>
<organism evidence="5 6">
    <name type="scientific">Variibacter gotjawalensis</name>
    <dbReference type="NCBI Taxonomy" id="1333996"/>
    <lineage>
        <taxon>Bacteria</taxon>
        <taxon>Pseudomonadati</taxon>
        <taxon>Pseudomonadota</taxon>
        <taxon>Alphaproteobacteria</taxon>
        <taxon>Hyphomicrobiales</taxon>
        <taxon>Nitrobacteraceae</taxon>
        <taxon>Variibacter</taxon>
    </lineage>
</organism>
<dbReference type="KEGG" id="vgo:GJW-30_1_00821"/>
<name>A0A0S3PQW3_9BRAD</name>
<dbReference type="CDD" id="cd02002">
    <property type="entry name" value="TPP_BFDC"/>
    <property type="match status" value="1"/>
</dbReference>
<dbReference type="SUPFAM" id="SSF52518">
    <property type="entry name" value="Thiamin diphosphate-binding fold (THDP-binding)"/>
    <property type="match status" value="2"/>
</dbReference>
<dbReference type="Proteomes" id="UP000236884">
    <property type="component" value="Chromosome"/>
</dbReference>
<dbReference type="GO" id="GO:0050660">
    <property type="term" value="F:flavin adenine dinucleotide binding"/>
    <property type="evidence" value="ECO:0007669"/>
    <property type="project" value="TreeGrafter"/>
</dbReference>
<reference evidence="5 6" key="1">
    <citation type="submission" date="2015-08" db="EMBL/GenBank/DDBJ databases">
        <title>Investigation of the bacterial diversity of lava forest soil.</title>
        <authorList>
            <person name="Lee J.S."/>
        </authorList>
    </citation>
    <scope>NUCLEOTIDE SEQUENCE [LARGE SCALE GENOMIC DNA]</scope>
    <source>
        <strain evidence="5 6">GJW-30</strain>
    </source>
</reference>
<evidence type="ECO:0000259" key="4">
    <source>
        <dbReference type="Pfam" id="PF02776"/>
    </source>
</evidence>
<evidence type="ECO:0000256" key="2">
    <source>
        <dbReference type="ARBA" id="ARBA00023052"/>
    </source>
</evidence>
<sequence length="519" mass="54550">MTETMNGAESLVRTLVDGGVNVSFTNPGTSEMHFVAALDRVEGMRCILTLFEGVATGAADGYARMAEKPASTLLHLGPGLANGLANLHNAKKASTPMVNIVGDHATYHRDYDAPLTSDIETAAKPFSGWVRTSPNAKRVAEDGAAAVAAAQNAPGQVATLILPGDTAWDEGSGPAKIPEIPTRKRVSEEAVRASAKALTSGEPALLLLAGAALKVHGLELAARIAAKTGCRFMAQTFNARMDRGAGSIAIERIPYPVDQAVETLKGLKHIVLAGSRVPVGFFAYPNKPSLLSPKDTEFTKLAELEEDIVHALEWLADELGATKTPITNNQYAPPKAGTGKIGAATLAPSIGALIPENAIVVDEGVSTGRGFFPMTQSAHPHVWLQNMGGSIGIGMPLATGAAVACPDRPVLNLEGDGSAMYTIQALWTQAREQLNVTTVIFANRKYAILLGELVNVGAQNVGRKALDMLDLSRPDLNFVDLARGMGVPGERVTDMESFNKAVAHGLSTPGPYLIEAMID</sequence>
<dbReference type="PANTHER" id="PTHR18968:SF86">
    <property type="entry name" value="ACETOLACTATE SYNTHASE LARGE SUBUNIT ILVX-RELATED"/>
    <property type="match status" value="1"/>
</dbReference>
<dbReference type="Pfam" id="PF02775">
    <property type="entry name" value="TPP_enzyme_C"/>
    <property type="match status" value="1"/>
</dbReference>
<keyword evidence="2" id="KW-0786">Thiamine pyrophosphate</keyword>
<dbReference type="EMBL" id="AP014946">
    <property type="protein sequence ID" value="BAT58297.1"/>
    <property type="molecule type" value="Genomic_DNA"/>
</dbReference>
<comment type="similarity">
    <text evidence="1">Belongs to the TPP enzyme family.</text>
</comment>
<dbReference type="GO" id="GO:0030976">
    <property type="term" value="F:thiamine pyrophosphate binding"/>
    <property type="evidence" value="ECO:0007669"/>
    <property type="project" value="InterPro"/>
</dbReference>
<evidence type="ECO:0000259" key="3">
    <source>
        <dbReference type="Pfam" id="PF02775"/>
    </source>
</evidence>
<dbReference type="Gene3D" id="3.40.50.970">
    <property type="match status" value="2"/>
</dbReference>